<dbReference type="PANTHER" id="PTHR16305">
    <property type="entry name" value="TESTICULAR SOLUBLE ADENYLYL CYCLASE"/>
    <property type="match status" value="1"/>
</dbReference>
<evidence type="ECO:0000256" key="1">
    <source>
        <dbReference type="ARBA" id="ARBA00022741"/>
    </source>
</evidence>
<evidence type="ECO:0000256" key="2">
    <source>
        <dbReference type="ARBA" id="ARBA00022840"/>
    </source>
</evidence>
<evidence type="ECO:0000256" key="3">
    <source>
        <dbReference type="SAM" id="Coils"/>
    </source>
</evidence>
<keyword evidence="3" id="KW-0175">Coiled coil</keyword>
<dbReference type="Pfam" id="PF13191">
    <property type="entry name" value="AAA_16"/>
    <property type="match status" value="1"/>
</dbReference>
<organism evidence="5 6">
    <name type="scientific">Anaeromyxobacter oryzae</name>
    <dbReference type="NCBI Taxonomy" id="2918170"/>
    <lineage>
        <taxon>Bacteria</taxon>
        <taxon>Pseudomonadati</taxon>
        <taxon>Myxococcota</taxon>
        <taxon>Myxococcia</taxon>
        <taxon>Myxococcales</taxon>
        <taxon>Cystobacterineae</taxon>
        <taxon>Anaeromyxobacteraceae</taxon>
        <taxon>Anaeromyxobacter</taxon>
    </lineage>
</organism>
<evidence type="ECO:0000313" key="5">
    <source>
        <dbReference type="EMBL" id="BDG05646.1"/>
    </source>
</evidence>
<sequence length="1047" mass="112541">MSLRALLGRSRELADLEAALERAIAGHGSTFLLSGEPGIGKTRLAEELAEDARRRGARVVWGRAWEVEGAPACWPWMQILRACAQTRAGASFVDEDPRGSDLAPLLGGQAPRPDDPELASLRLGESVVALLGRLSIDDPLVLVFDDLHACDLASLDLLQRIARELRDLRVLVLGTYREIEARRAPRVSALLARLAREGSARPLGPLDLPAVARWLEDVLGATASPALAEAVFSATEGNPLFVDALSQLLASRGQAALLPGFTLPDSIRETVEERLVRISPDLREVLDAAAVLGRECPLAWLQRVCDRPMERVLAALAEGVSAGVLAPQALPSSPVRFAHVLVREALYQALTAARRVELHARCAGVLKRLPASELDAHLAELAHHCFEGAPAGSWEEAAEVSSRAAVRAMELFAFDDAARHLERALAALDHAGSADDARRAELLWRLGVSQVRMGQGRAGRDTCERAAVLAGRAGRPEIFARAALARGAEFMSGGVDPRLVELLEAALRLGPGSEALRAQVTARLAAAMMPTLHAERPLALAREAIAQARAVGDPRVLAQVLSTARGAFTPAQDLDERLGLDRELASLAAAIGDRILAVQAHGRLALLAVEEGDPGAVEVQLRIQRELADATRVPQHQLRAASTRLLWATLRGDEEEVARAEREVCELVHRVDDQRGLAVLEANRHARARLRGDTDEASAALARMEALLAPDPMGAWSSPIRRAAALADQGRLEEARCELSRFAPEGPLAALSALGPALLGLALPICLRLGDAEVLRSMYERLLPFGARNAVNVGLLVCDGPVAYHLGCLAERLGDRDQAAAHLREAVALCRHCGFGLLEDRARRALEALGPGAPARAPEAEPPPRLHQDGEFWTLSHGGRQARLRDSKGLHYLAALLRDPGRELHVGDLVTLAAAQADASGVAELRASGLAVDGPGDAGELLDARAKAAYRRRLEQLKDALEDAEERGDREGVARLEHERDVLASELARAVGLGGRDRRASSISERARVNVQRRIRDVLTRVAEVDPALARHLELHVKTGVFCSWKP</sequence>
<dbReference type="Gene3D" id="3.40.50.300">
    <property type="entry name" value="P-loop containing nucleotide triphosphate hydrolases"/>
    <property type="match status" value="1"/>
</dbReference>
<gene>
    <name evidence="5" type="ORF">AMOR_46420</name>
</gene>
<evidence type="ECO:0000259" key="4">
    <source>
        <dbReference type="Pfam" id="PF13191"/>
    </source>
</evidence>
<keyword evidence="6" id="KW-1185">Reference proteome</keyword>
<keyword evidence="2" id="KW-0067">ATP-binding</keyword>
<dbReference type="SUPFAM" id="SSF52540">
    <property type="entry name" value="P-loop containing nucleoside triphosphate hydrolases"/>
    <property type="match status" value="1"/>
</dbReference>
<accession>A0ABM7X1M2</accession>
<reference evidence="6" key="1">
    <citation type="journal article" date="2022" name="Int. J. Syst. Evol. Microbiol.">
        <title>Anaeromyxobacter oryzae sp. nov., Anaeromyxobacter diazotrophicus sp. nov. and Anaeromyxobacter paludicola sp. nov., isolated from paddy soils.</title>
        <authorList>
            <person name="Itoh H."/>
            <person name="Xu Z."/>
            <person name="Mise K."/>
            <person name="Masuda Y."/>
            <person name="Ushijima N."/>
            <person name="Hayakawa C."/>
            <person name="Shiratori Y."/>
            <person name="Senoo K."/>
        </authorList>
    </citation>
    <scope>NUCLEOTIDE SEQUENCE [LARGE SCALE GENOMIC DNA]</scope>
    <source>
        <strain evidence="6">Red232</strain>
    </source>
</reference>
<dbReference type="InterPro" id="IPR011990">
    <property type="entry name" value="TPR-like_helical_dom_sf"/>
</dbReference>
<proteinExistence type="predicted"/>
<dbReference type="RefSeq" id="WP_248354666.1">
    <property type="nucleotide sequence ID" value="NZ_AP025591.1"/>
</dbReference>
<dbReference type="Proteomes" id="UP001162891">
    <property type="component" value="Chromosome"/>
</dbReference>
<keyword evidence="1" id="KW-0547">Nucleotide-binding</keyword>
<feature type="coiled-coil region" evidence="3">
    <location>
        <begin position="947"/>
        <end position="974"/>
    </location>
</feature>
<name>A0ABM7X1M2_9BACT</name>
<dbReference type="Gene3D" id="1.25.40.10">
    <property type="entry name" value="Tetratricopeptide repeat domain"/>
    <property type="match status" value="1"/>
</dbReference>
<dbReference type="InterPro" id="IPR027417">
    <property type="entry name" value="P-loop_NTPase"/>
</dbReference>
<dbReference type="PANTHER" id="PTHR16305:SF35">
    <property type="entry name" value="TRANSCRIPTIONAL ACTIVATOR DOMAIN"/>
    <property type="match status" value="1"/>
</dbReference>
<dbReference type="InterPro" id="IPR041664">
    <property type="entry name" value="AAA_16"/>
</dbReference>
<evidence type="ECO:0000313" key="6">
    <source>
        <dbReference type="Proteomes" id="UP001162891"/>
    </source>
</evidence>
<dbReference type="EMBL" id="AP025591">
    <property type="protein sequence ID" value="BDG05646.1"/>
    <property type="molecule type" value="Genomic_DNA"/>
</dbReference>
<feature type="domain" description="Orc1-like AAA ATPase" evidence="4">
    <location>
        <begin position="6"/>
        <end position="172"/>
    </location>
</feature>
<protein>
    <recommendedName>
        <fullName evidence="4">Orc1-like AAA ATPase domain-containing protein</fullName>
    </recommendedName>
</protein>